<dbReference type="NCBIfam" id="TIGR01180">
    <property type="entry name" value="aman2_put"/>
    <property type="match status" value="1"/>
</dbReference>
<dbReference type="FunFam" id="1.20.1610.10:FF:000001">
    <property type="entry name" value="Putative alpha-1,2-mannosidase"/>
    <property type="match status" value="1"/>
</dbReference>
<reference evidence="3" key="1">
    <citation type="submission" date="2019-03" db="EMBL/GenBank/DDBJ databases">
        <title>Single cell metagenomics reveals metabolic interactions within the superorganism composed of flagellate Streblomastix strix and complex community of Bacteroidetes bacteria on its surface.</title>
        <authorList>
            <person name="Treitli S.C."/>
            <person name="Kolisko M."/>
            <person name="Husnik F."/>
            <person name="Keeling P."/>
            <person name="Hampl V."/>
        </authorList>
    </citation>
    <scope>NUCLEOTIDE SEQUENCE</scope>
    <source>
        <strain evidence="3">STM</strain>
    </source>
</reference>
<evidence type="ECO:0000259" key="2">
    <source>
        <dbReference type="Pfam" id="PF17678"/>
    </source>
</evidence>
<evidence type="ECO:0000259" key="1">
    <source>
        <dbReference type="Pfam" id="PF07971"/>
    </source>
</evidence>
<dbReference type="InterPro" id="IPR041371">
    <property type="entry name" value="GH92_N"/>
</dbReference>
<dbReference type="EMBL" id="SNRY01005354">
    <property type="protein sequence ID" value="KAA6315174.1"/>
    <property type="molecule type" value="Genomic_DNA"/>
</dbReference>
<dbReference type="InterPro" id="IPR008928">
    <property type="entry name" value="6-hairpin_glycosidase_sf"/>
</dbReference>
<feature type="non-terminal residue" evidence="3">
    <location>
        <position position="1"/>
    </location>
</feature>
<feature type="domain" description="Glycosyl hydrolase family 92 N-terminal" evidence="2">
    <location>
        <begin position="5"/>
        <end position="152"/>
    </location>
</feature>
<dbReference type="InterPro" id="IPR005887">
    <property type="entry name" value="GH92_a_mannosidase_put"/>
</dbReference>
<dbReference type="GO" id="GO:0005975">
    <property type="term" value="P:carbohydrate metabolic process"/>
    <property type="evidence" value="ECO:0007669"/>
    <property type="project" value="InterPro"/>
</dbReference>
<proteinExistence type="predicted"/>
<sequence>TGKAVFDQDERASWFSHKAEVAKPYYYRVYLADHDVIAEMAPTERAVMFRFTFPESEHSFVVIDAFDKGSYVKIVPEENKIVGFTTRNSGGVPENFKNYFVIVFDKPFTYTASVAGDAITAGGLESKDSHAGGIIGFATRKGEKVHARIASSFISDEQAEENLKELSGDSFDRIAEKGRDVWNKVLSRIEVNDDSTDNLRTFYSCLYRSVLFPRSFYEKDAHGQIVHYSPYNGKVLPGYMFTDTGFWDTFRSLFPFLNLMYPSMSVKMQEGLVNVYKESGFLPEWASPGHRDCMIGNNSASVVADAYLKGLRGYDVESLWQAVLHGANAVHPRINSTGRKGYEYYNKLGYVPYDVKINENAARTLEYAYDDWTIYKLGKALGKPKKEIEIFAQRAMNYRNVFDSEHKLMRGKNSDGSFQSPFNPLKWGDAFTEGNSWHYTWSVFHDPQGLINLMGGKETFNVMLDSVFNVPPLFDASYYRSVIHEIREMQIMNMGNYAHGNQPIQHAIYLYNY</sequence>
<dbReference type="PANTHER" id="PTHR12143">
    <property type="entry name" value="PEPTIDE N-GLYCANASE PNGASE -RELATED"/>
    <property type="match status" value="1"/>
</dbReference>
<name>A0A5J4Q2M9_9ZZZZ</name>
<protein>
    <recommendedName>
        <fullName evidence="4">Glycosyl hydrolase family 92 domain-containing protein</fullName>
    </recommendedName>
</protein>
<dbReference type="InterPro" id="IPR050883">
    <property type="entry name" value="PNGase"/>
</dbReference>
<dbReference type="PANTHER" id="PTHR12143:SF43">
    <property type="entry name" value="PUTATIVE-RELATED"/>
    <property type="match status" value="1"/>
</dbReference>
<dbReference type="GO" id="GO:0000224">
    <property type="term" value="F:peptide-N4-(N-acetyl-beta-glucosaminyl)asparagine amidase activity"/>
    <property type="evidence" value="ECO:0007669"/>
    <property type="project" value="TreeGrafter"/>
</dbReference>
<dbReference type="Pfam" id="PF17678">
    <property type="entry name" value="Glyco_hydro_92N"/>
    <property type="match status" value="1"/>
</dbReference>
<dbReference type="Gene3D" id="1.20.1050.60">
    <property type="entry name" value="alpha-1,2-mannosidase"/>
    <property type="match status" value="1"/>
</dbReference>
<dbReference type="Gene3D" id="1.20.1610.10">
    <property type="entry name" value="alpha-1,2-mannosidases domains"/>
    <property type="match status" value="1"/>
</dbReference>
<dbReference type="Pfam" id="PF07971">
    <property type="entry name" value="Glyco_hydro_92"/>
    <property type="match status" value="1"/>
</dbReference>
<dbReference type="InterPro" id="IPR014718">
    <property type="entry name" value="GH-type_carb-bd"/>
</dbReference>
<dbReference type="FunFam" id="1.20.1050.60:FF:000001">
    <property type="entry name" value="Putative alpha-1,2-mannosidase"/>
    <property type="match status" value="1"/>
</dbReference>
<gene>
    <name evidence="3" type="ORF">EZS27_034328</name>
</gene>
<feature type="domain" description="Glycosyl hydrolase family 92" evidence="1">
    <location>
        <begin position="158"/>
        <end position="513"/>
    </location>
</feature>
<comment type="caution">
    <text evidence="3">The sequence shown here is derived from an EMBL/GenBank/DDBJ whole genome shotgun (WGS) entry which is preliminary data.</text>
</comment>
<feature type="non-terminal residue" evidence="3">
    <location>
        <position position="513"/>
    </location>
</feature>
<accession>A0A5J4Q2M9</accession>
<evidence type="ECO:0000313" key="3">
    <source>
        <dbReference type="EMBL" id="KAA6315174.1"/>
    </source>
</evidence>
<dbReference type="GO" id="GO:0005829">
    <property type="term" value="C:cytosol"/>
    <property type="evidence" value="ECO:0007669"/>
    <property type="project" value="TreeGrafter"/>
</dbReference>
<evidence type="ECO:0008006" key="4">
    <source>
        <dbReference type="Google" id="ProtNLM"/>
    </source>
</evidence>
<dbReference type="Gene3D" id="2.70.98.10">
    <property type="match status" value="1"/>
</dbReference>
<dbReference type="GO" id="GO:0030246">
    <property type="term" value="F:carbohydrate binding"/>
    <property type="evidence" value="ECO:0007669"/>
    <property type="project" value="InterPro"/>
</dbReference>
<dbReference type="InterPro" id="IPR012939">
    <property type="entry name" value="Glyco_hydro_92"/>
</dbReference>
<dbReference type="AlphaFoldDB" id="A0A5J4Q2M9"/>
<organism evidence="3">
    <name type="scientific">termite gut metagenome</name>
    <dbReference type="NCBI Taxonomy" id="433724"/>
    <lineage>
        <taxon>unclassified sequences</taxon>
        <taxon>metagenomes</taxon>
        <taxon>organismal metagenomes</taxon>
    </lineage>
</organism>
<dbReference type="GO" id="GO:0006516">
    <property type="term" value="P:glycoprotein catabolic process"/>
    <property type="evidence" value="ECO:0007669"/>
    <property type="project" value="TreeGrafter"/>
</dbReference>
<dbReference type="SUPFAM" id="SSF48208">
    <property type="entry name" value="Six-hairpin glycosidases"/>
    <property type="match status" value="1"/>
</dbReference>